<dbReference type="Pfam" id="PF00528">
    <property type="entry name" value="BPD_transp_1"/>
    <property type="match status" value="1"/>
</dbReference>
<evidence type="ECO:0000256" key="6">
    <source>
        <dbReference type="RuleBase" id="RU363032"/>
    </source>
</evidence>
<evidence type="ECO:0000256" key="5">
    <source>
        <dbReference type="ARBA" id="ARBA00023136"/>
    </source>
</evidence>
<dbReference type="InterPro" id="IPR000515">
    <property type="entry name" value="MetI-like"/>
</dbReference>
<comment type="similarity">
    <text evidence="6">Belongs to the binding-protein-dependent transport system permease family.</text>
</comment>
<keyword evidence="4 6" id="KW-1133">Transmembrane helix</keyword>
<dbReference type="InterPro" id="IPR051204">
    <property type="entry name" value="ABC_transp_perm/SBD"/>
</dbReference>
<keyword evidence="9" id="KW-1185">Reference proteome</keyword>
<evidence type="ECO:0000256" key="2">
    <source>
        <dbReference type="ARBA" id="ARBA00022448"/>
    </source>
</evidence>
<evidence type="ECO:0000256" key="3">
    <source>
        <dbReference type="ARBA" id="ARBA00022692"/>
    </source>
</evidence>
<feature type="transmembrane region" description="Helical" evidence="6">
    <location>
        <begin position="89"/>
        <end position="112"/>
    </location>
</feature>
<dbReference type="GO" id="GO:0055085">
    <property type="term" value="P:transmembrane transport"/>
    <property type="evidence" value="ECO:0007669"/>
    <property type="project" value="InterPro"/>
</dbReference>
<dbReference type="GO" id="GO:0005886">
    <property type="term" value="C:plasma membrane"/>
    <property type="evidence" value="ECO:0007669"/>
    <property type="project" value="UniProtKB-SubCell"/>
</dbReference>
<dbReference type="EMBL" id="FOFG01000001">
    <property type="protein sequence ID" value="SEP78220.1"/>
    <property type="molecule type" value="Genomic_DNA"/>
</dbReference>
<dbReference type="Gene3D" id="1.10.3720.10">
    <property type="entry name" value="MetI-like"/>
    <property type="match status" value="1"/>
</dbReference>
<feature type="transmembrane region" description="Helical" evidence="6">
    <location>
        <begin position="262"/>
        <end position="282"/>
    </location>
</feature>
<keyword evidence="3 6" id="KW-0812">Transmembrane</keyword>
<evidence type="ECO:0000256" key="4">
    <source>
        <dbReference type="ARBA" id="ARBA00022989"/>
    </source>
</evidence>
<feature type="domain" description="ABC transmembrane type-1" evidence="7">
    <location>
        <begin position="191"/>
        <end position="386"/>
    </location>
</feature>
<feature type="transmembrane region" description="Helical" evidence="6">
    <location>
        <begin position="340"/>
        <end position="360"/>
    </location>
</feature>
<dbReference type="SUPFAM" id="SSF161098">
    <property type="entry name" value="MetI-like"/>
    <property type="match status" value="1"/>
</dbReference>
<evidence type="ECO:0000256" key="1">
    <source>
        <dbReference type="ARBA" id="ARBA00004651"/>
    </source>
</evidence>
<protein>
    <submittedName>
        <fullName evidence="8">Osmoprotectant transport system permease protein</fullName>
    </submittedName>
</protein>
<reference evidence="8 9" key="1">
    <citation type="submission" date="2016-10" db="EMBL/GenBank/DDBJ databases">
        <authorList>
            <person name="de Groot N.N."/>
        </authorList>
    </citation>
    <scope>NUCLEOTIDE SEQUENCE [LARGE SCALE GENOMIC DNA]</scope>
    <source>
        <strain evidence="8 9">A52C2</strain>
    </source>
</reference>
<organism evidence="8 9">
    <name type="scientific">Faunimonas pinastri</name>
    <dbReference type="NCBI Taxonomy" id="1855383"/>
    <lineage>
        <taxon>Bacteria</taxon>
        <taxon>Pseudomonadati</taxon>
        <taxon>Pseudomonadota</taxon>
        <taxon>Alphaproteobacteria</taxon>
        <taxon>Hyphomicrobiales</taxon>
        <taxon>Afifellaceae</taxon>
        <taxon>Faunimonas</taxon>
    </lineage>
</organism>
<evidence type="ECO:0000313" key="9">
    <source>
        <dbReference type="Proteomes" id="UP000199647"/>
    </source>
</evidence>
<feature type="transmembrane region" description="Helical" evidence="6">
    <location>
        <begin position="191"/>
        <end position="213"/>
    </location>
</feature>
<feature type="transmembrane region" description="Helical" evidence="6">
    <location>
        <begin position="225"/>
        <end position="256"/>
    </location>
</feature>
<feature type="transmembrane region" description="Helical" evidence="6">
    <location>
        <begin position="23"/>
        <end position="42"/>
    </location>
</feature>
<evidence type="ECO:0000259" key="7">
    <source>
        <dbReference type="PROSITE" id="PS50928"/>
    </source>
</evidence>
<gene>
    <name evidence="8" type="ORF">SAMN05216548_101477</name>
</gene>
<dbReference type="Proteomes" id="UP000199647">
    <property type="component" value="Unassembled WGS sequence"/>
</dbReference>
<dbReference type="AlphaFoldDB" id="A0A1H9ANE8"/>
<dbReference type="STRING" id="1855383.SAMN05216548_101477"/>
<keyword evidence="5 6" id="KW-0472">Membrane</keyword>
<dbReference type="PANTHER" id="PTHR30177">
    <property type="entry name" value="GLYCINE BETAINE/L-PROLINE TRANSPORT SYSTEM PERMEASE PROTEIN PROW"/>
    <property type="match status" value="1"/>
</dbReference>
<accession>A0A1H9ANE8</accession>
<dbReference type="InterPro" id="IPR035906">
    <property type="entry name" value="MetI-like_sf"/>
</dbReference>
<dbReference type="CDD" id="cd06261">
    <property type="entry name" value="TM_PBP2"/>
    <property type="match status" value="1"/>
</dbReference>
<sequence length="398" mass="41755">MIVGALTHPGAPFSMNRLLRDRVGLLCFAFVAIGTVALPFLAFQPNRILSGVGYRLWQLPDMWLGAGSALLLIACGTVSLTVPDQRLKALAASVGLVALLLSASLAASTLITPDKPLARVSLGSGFWIALFGLGLLVTNALVRLRVRPLVRIALVVLALAILLGILGSGVARNLSIMREYRTNHDVFWTALGWHLVLVAGSLIPALAIGLPLGRLGFQSRRVRRVLIPVLNIFQTTPSIALFGILIAVLAGLIAAWPGLTRIGIHGIGSAPALIALVLYSLLPIVTNTIAGFTGVDPAMVEAARGMGMTRRQRLFQLEIPLALPVILTGVRIVLVQNIGLAAVAALIGAGGLGTLVFRGMGQTAMDLVLLGAGPIIILALVATVLMDALVDAVDSRKR</sequence>
<feature type="transmembrane region" description="Helical" evidence="6">
    <location>
        <begin position="62"/>
        <end position="82"/>
    </location>
</feature>
<feature type="transmembrane region" description="Helical" evidence="6">
    <location>
        <begin position="124"/>
        <end position="142"/>
    </location>
</feature>
<comment type="subcellular location">
    <subcellularLocation>
        <location evidence="1 6">Cell membrane</location>
        <topology evidence="1 6">Multi-pass membrane protein</topology>
    </subcellularLocation>
</comment>
<name>A0A1H9ANE8_9HYPH</name>
<keyword evidence="2 6" id="KW-0813">Transport</keyword>
<dbReference type="GO" id="GO:0031460">
    <property type="term" value="P:glycine betaine transport"/>
    <property type="evidence" value="ECO:0007669"/>
    <property type="project" value="TreeGrafter"/>
</dbReference>
<feature type="transmembrane region" description="Helical" evidence="6">
    <location>
        <begin position="367"/>
        <end position="390"/>
    </location>
</feature>
<proteinExistence type="inferred from homology"/>
<dbReference type="PROSITE" id="PS50928">
    <property type="entry name" value="ABC_TM1"/>
    <property type="match status" value="1"/>
</dbReference>
<evidence type="ECO:0000313" key="8">
    <source>
        <dbReference type="EMBL" id="SEP78220.1"/>
    </source>
</evidence>
<dbReference type="PANTHER" id="PTHR30177:SF30">
    <property type="entry name" value="GLYCINE BETAINE UPTAKE SYSTEM PERMEASE PROTEIN YEHY"/>
    <property type="match status" value="1"/>
</dbReference>
<feature type="transmembrane region" description="Helical" evidence="6">
    <location>
        <begin position="149"/>
        <end position="171"/>
    </location>
</feature>
<feature type="transmembrane region" description="Helical" evidence="6">
    <location>
        <begin position="314"/>
        <end position="334"/>
    </location>
</feature>
<dbReference type="FunFam" id="1.10.3720.10:FF:000001">
    <property type="entry name" value="Glycine betaine ABC transporter, permease"/>
    <property type="match status" value="1"/>
</dbReference>